<proteinExistence type="predicted"/>
<sequence length="166" mass="18477">MNNYLTNGYLQIRRNRSVQAPAATSMRRQWAVAIAVVLSLIFSTVFSAEEIPKSIVAVVGDADTFNIGQEDYCGTRTEIASPSGKQVKVQSGKTTFFHIQAKFRTPSATYTCEGEFSFMPAPALLHVVRYTLNGSQCKLEMFQSEPGGTPTRMEFKQEQSRSCLFK</sequence>
<dbReference type="EMBL" id="SMYL01000004">
    <property type="protein sequence ID" value="TDK66014.1"/>
    <property type="molecule type" value="Genomic_DNA"/>
</dbReference>
<organism evidence="1 2">
    <name type="scientific">Sapientia aquatica</name>
    <dbReference type="NCBI Taxonomy" id="1549640"/>
    <lineage>
        <taxon>Bacteria</taxon>
        <taxon>Pseudomonadati</taxon>
        <taxon>Pseudomonadota</taxon>
        <taxon>Betaproteobacteria</taxon>
        <taxon>Burkholderiales</taxon>
        <taxon>Oxalobacteraceae</taxon>
        <taxon>Sapientia</taxon>
    </lineage>
</organism>
<name>A0A4R5W1V6_9BURK</name>
<dbReference type="AlphaFoldDB" id="A0A4R5W1V6"/>
<comment type="caution">
    <text evidence="1">The sequence shown here is derived from an EMBL/GenBank/DDBJ whole genome shotgun (WGS) entry which is preliminary data.</text>
</comment>
<reference evidence="1 2" key="1">
    <citation type="submission" date="2019-03" db="EMBL/GenBank/DDBJ databases">
        <title>Sapientia aquatica gen. nov., sp. nov., isolated from a crater lake.</title>
        <authorList>
            <person name="Felfoldi T."/>
            <person name="Szabo A."/>
            <person name="Toth E."/>
            <person name="Schumann P."/>
            <person name="Keki Z."/>
            <person name="Marialigeti K."/>
            <person name="Mathe I."/>
        </authorList>
    </citation>
    <scope>NUCLEOTIDE SEQUENCE [LARGE SCALE GENOMIC DNA]</scope>
    <source>
        <strain evidence="1 2">SA-152</strain>
    </source>
</reference>
<accession>A0A4R5W1V6</accession>
<keyword evidence="2" id="KW-1185">Reference proteome</keyword>
<dbReference type="OrthoDB" id="8781718at2"/>
<evidence type="ECO:0000313" key="2">
    <source>
        <dbReference type="Proteomes" id="UP000294829"/>
    </source>
</evidence>
<evidence type="ECO:0000313" key="1">
    <source>
        <dbReference type="EMBL" id="TDK66014.1"/>
    </source>
</evidence>
<dbReference type="RefSeq" id="WP_133328185.1">
    <property type="nucleotide sequence ID" value="NZ_SMYL01000004.1"/>
</dbReference>
<protein>
    <submittedName>
        <fullName evidence="1">Uncharacterized protein</fullName>
    </submittedName>
</protein>
<gene>
    <name evidence="1" type="ORF">E2I14_10500</name>
</gene>
<dbReference type="Proteomes" id="UP000294829">
    <property type="component" value="Unassembled WGS sequence"/>
</dbReference>